<reference evidence="2" key="1">
    <citation type="submission" date="2020-05" db="EMBL/GenBank/DDBJ databases">
        <title>Mycena genomes resolve the evolution of fungal bioluminescence.</title>
        <authorList>
            <person name="Tsai I.J."/>
        </authorList>
    </citation>
    <scope>NUCLEOTIDE SEQUENCE</scope>
    <source>
        <strain evidence="2">160909Yilan</strain>
    </source>
</reference>
<name>A0A8H7CV25_9AGAR</name>
<dbReference type="OrthoDB" id="5327923at2759"/>
<proteinExistence type="predicted"/>
<evidence type="ECO:0008006" key="4">
    <source>
        <dbReference type="Google" id="ProtNLM"/>
    </source>
</evidence>
<protein>
    <recommendedName>
        <fullName evidence="4">Protein kinase domain-containing protein</fullName>
    </recommendedName>
</protein>
<dbReference type="EMBL" id="JACAZH010000016">
    <property type="protein sequence ID" value="KAF7349317.1"/>
    <property type="molecule type" value="Genomic_DNA"/>
</dbReference>
<feature type="compositionally biased region" description="Basic and acidic residues" evidence="1">
    <location>
        <begin position="21"/>
        <end position="35"/>
    </location>
</feature>
<feature type="region of interest" description="Disordered" evidence="1">
    <location>
        <begin position="1"/>
        <end position="35"/>
    </location>
</feature>
<comment type="caution">
    <text evidence="2">The sequence shown here is derived from an EMBL/GenBank/DDBJ whole genome shotgun (WGS) entry which is preliminary data.</text>
</comment>
<gene>
    <name evidence="2" type="ORF">MSAN_01721200</name>
</gene>
<evidence type="ECO:0000313" key="2">
    <source>
        <dbReference type="EMBL" id="KAF7349317.1"/>
    </source>
</evidence>
<accession>A0A8H7CV25</accession>
<keyword evidence="3" id="KW-1185">Reference proteome</keyword>
<evidence type="ECO:0000313" key="3">
    <source>
        <dbReference type="Proteomes" id="UP000623467"/>
    </source>
</evidence>
<dbReference type="Proteomes" id="UP000623467">
    <property type="component" value="Unassembled WGS sequence"/>
</dbReference>
<organism evidence="2 3">
    <name type="scientific">Mycena sanguinolenta</name>
    <dbReference type="NCBI Taxonomy" id="230812"/>
    <lineage>
        <taxon>Eukaryota</taxon>
        <taxon>Fungi</taxon>
        <taxon>Dikarya</taxon>
        <taxon>Basidiomycota</taxon>
        <taxon>Agaricomycotina</taxon>
        <taxon>Agaricomycetes</taxon>
        <taxon>Agaricomycetidae</taxon>
        <taxon>Agaricales</taxon>
        <taxon>Marasmiineae</taxon>
        <taxon>Mycenaceae</taxon>
        <taxon>Mycena</taxon>
    </lineage>
</organism>
<sequence>MSSSQEAETAESLSTPPNPPKLDREACKKGSKRTPNDRVWAHRISDLRSYSGRYWSPSMAKIAGAQHNLPSYLERLFDADWQQYDEPDPRKLRVWPVLTVQEGVECNDELLALKDERGKDCSSKDGDVSTDEKENLNAAVPKLEQRIATHLLPEILIVDDCSVPPIGQGSHADVYQAHLTLDERFQLVAQPTQPPTVRVAAKIPYGNQTDLGMLEHEARMYNAFPQYLSEDWSGFNAIGEAFSPSLSEAPLVSVTAVVPKFYGYFVPDEQLDGARPILLMEECGNPIEPESLSPRERMICFVFPHTLYNEGFIQNSFYARNILVQPGPLTHPPDQRSLKTPSFRVIDFGRCKSWDDLLGDRIDAVAVQKTRFSEEVA</sequence>
<evidence type="ECO:0000256" key="1">
    <source>
        <dbReference type="SAM" id="MobiDB-lite"/>
    </source>
</evidence>
<feature type="compositionally biased region" description="Polar residues" evidence="1">
    <location>
        <begin position="1"/>
        <end position="15"/>
    </location>
</feature>
<dbReference type="AlphaFoldDB" id="A0A8H7CV25"/>